<dbReference type="CDD" id="cd03045">
    <property type="entry name" value="GST_N_Delta_Epsilon"/>
    <property type="match status" value="1"/>
</dbReference>
<organism evidence="2">
    <name type="scientific">Parasteatoda tepidariorum</name>
    <name type="common">Common house spider</name>
    <name type="synonym">Achaearanea tepidariorum</name>
    <dbReference type="NCBI Taxonomy" id="114398"/>
    <lineage>
        <taxon>Eukaryota</taxon>
        <taxon>Metazoa</taxon>
        <taxon>Ecdysozoa</taxon>
        <taxon>Arthropoda</taxon>
        <taxon>Chelicerata</taxon>
        <taxon>Arachnida</taxon>
        <taxon>Araneae</taxon>
        <taxon>Araneomorphae</taxon>
        <taxon>Entelegynae</taxon>
        <taxon>Araneoidea</taxon>
        <taxon>Theridiidae</taxon>
        <taxon>Parasteatoda</taxon>
    </lineage>
</organism>
<evidence type="ECO:0000313" key="2">
    <source>
        <dbReference type="EMBL" id="LAA02434.1"/>
    </source>
</evidence>
<dbReference type="InterPro" id="IPR036249">
    <property type="entry name" value="Thioredoxin-like_sf"/>
</dbReference>
<proteinExistence type="evidence at transcript level"/>
<evidence type="ECO:0000259" key="1">
    <source>
        <dbReference type="PROSITE" id="PS50404"/>
    </source>
</evidence>
<protein>
    <submittedName>
        <fullName evidence="2">Glutathione S-transferase 1, isoform C</fullName>
    </submittedName>
</protein>
<dbReference type="AlphaFoldDB" id="A0A2L2Y2P9"/>
<dbReference type="GO" id="GO:0004364">
    <property type="term" value="F:glutathione transferase activity"/>
    <property type="evidence" value="ECO:0007669"/>
    <property type="project" value="TreeGrafter"/>
</dbReference>
<sequence length="62" mass="6893">MTVDLYYHPASGPARAVIMTAKCLGIDLNLKYVDLFAGEHMKPEFLKMNPQHTVPTIDDNGC</sequence>
<keyword evidence="2" id="KW-0808">Transferase</keyword>
<dbReference type="Gene3D" id="3.40.30.10">
    <property type="entry name" value="Glutaredoxin"/>
    <property type="match status" value="1"/>
</dbReference>
<dbReference type="SUPFAM" id="SSF52833">
    <property type="entry name" value="Thioredoxin-like"/>
    <property type="match status" value="1"/>
</dbReference>
<dbReference type="InterPro" id="IPR004045">
    <property type="entry name" value="Glutathione_S-Trfase_N"/>
</dbReference>
<dbReference type="PROSITE" id="PS50404">
    <property type="entry name" value="GST_NTER"/>
    <property type="match status" value="1"/>
</dbReference>
<dbReference type="PANTHER" id="PTHR43969:SF9">
    <property type="entry name" value="GLUTATHIONE S TRANSFERASE D10, ISOFORM A-RELATED"/>
    <property type="match status" value="1"/>
</dbReference>
<name>A0A2L2Y2P9_PARTP</name>
<dbReference type="FunFam" id="3.40.30.10:FF:000034">
    <property type="entry name" value="glutathione S-transferase 1"/>
    <property type="match status" value="1"/>
</dbReference>
<accession>A0A2L2Y2P9</accession>
<feature type="domain" description="GST N-terminal" evidence="1">
    <location>
        <begin position="1"/>
        <end position="62"/>
    </location>
</feature>
<dbReference type="OrthoDB" id="37920at2759"/>
<reference evidence="2" key="1">
    <citation type="journal article" date="2016" name="Mol. Ecol. Resour.">
        <title>Evaluation of the impact of RNA preservation methods of spiders for de novo transcriptome assembly.</title>
        <authorList>
            <person name="Kono N."/>
            <person name="Nakamura H."/>
            <person name="Ito Y."/>
            <person name="Tomita M."/>
            <person name="Arakawa K."/>
        </authorList>
    </citation>
    <scope>NUCLEOTIDE SEQUENCE</scope>
    <source>
        <tissue evidence="2">Whole body</tissue>
    </source>
</reference>
<dbReference type="GO" id="GO:0006749">
    <property type="term" value="P:glutathione metabolic process"/>
    <property type="evidence" value="ECO:0007669"/>
    <property type="project" value="TreeGrafter"/>
</dbReference>
<dbReference type="Pfam" id="PF13417">
    <property type="entry name" value="GST_N_3"/>
    <property type="match status" value="1"/>
</dbReference>
<dbReference type="EMBL" id="IAAA01000475">
    <property type="protein sequence ID" value="LAA02434.1"/>
    <property type="molecule type" value="mRNA"/>
</dbReference>
<dbReference type="PANTHER" id="PTHR43969">
    <property type="entry name" value="GLUTATHIONE S TRANSFERASE D10, ISOFORM A-RELATED"/>
    <property type="match status" value="1"/>
</dbReference>